<evidence type="ECO:0000259" key="6">
    <source>
        <dbReference type="Pfam" id="PF01370"/>
    </source>
</evidence>
<gene>
    <name evidence="7" type="ORF">A2W58_02135</name>
</gene>
<accession>A0A1G2T703</accession>
<protein>
    <recommendedName>
        <fullName evidence="3">UDP-glucose 4-epimerase</fullName>
    </recommendedName>
    <alternativeName>
        <fullName evidence="5">Galactowaldenase</fullName>
    </alternativeName>
    <alternativeName>
        <fullName evidence="4">UDP-galactose 4-epimerase</fullName>
    </alternativeName>
</protein>
<dbReference type="Gene3D" id="3.90.25.10">
    <property type="entry name" value="UDP-galactose 4-epimerase, domain 1"/>
    <property type="match status" value="1"/>
</dbReference>
<dbReference type="InterPro" id="IPR001509">
    <property type="entry name" value="Epimerase_deHydtase"/>
</dbReference>
<feature type="domain" description="NAD-dependent epimerase/dehydratase" evidence="6">
    <location>
        <begin position="7"/>
        <end position="237"/>
    </location>
</feature>
<comment type="pathway">
    <text evidence="1">Carbohydrate metabolism; galactose metabolism.</text>
</comment>
<reference evidence="7" key="1">
    <citation type="journal article" date="2016" name="Nat. Commun.">
        <title>Thousands of microbial genomes shed light on interconnected biogeochemical processes in an aquifer system.</title>
        <authorList>
            <person name="Anantharaman K."/>
            <person name="Brown C.T."/>
            <person name="Hug L.A."/>
            <person name="Sharon I."/>
            <person name="Castelle C.J."/>
            <person name="Probst A.J."/>
            <person name="Thomas B.C."/>
            <person name="Singh A."/>
            <person name="Wilkins M.J."/>
            <person name="Karaoz U."/>
            <person name="Brodie E.L."/>
            <person name="Williams K.H."/>
            <person name="Hubbard S.S."/>
            <person name="Banfield J.F."/>
        </authorList>
    </citation>
    <scope>NUCLEOTIDE SEQUENCE [LARGE SCALE GENOMIC DNA]</scope>
</reference>
<dbReference type="AlphaFoldDB" id="A0A1G2T703"/>
<dbReference type="SUPFAM" id="SSF51735">
    <property type="entry name" value="NAD(P)-binding Rossmann-fold domains"/>
    <property type="match status" value="1"/>
</dbReference>
<dbReference type="PRINTS" id="PR01713">
    <property type="entry name" value="NUCEPIMERASE"/>
</dbReference>
<dbReference type="Proteomes" id="UP000179264">
    <property type="component" value="Unassembled WGS sequence"/>
</dbReference>
<dbReference type="InterPro" id="IPR036291">
    <property type="entry name" value="NAD(P)-bd_dom_sf"/>
</dbReference>
<dbReference type="PANTHER" id="PTHR43725:SF53">
    <property type="entry name" value="UDP-ARABINOSE 4-EPIMERASE 1"/>
    <property type="match status" value="1"/>
</dbReference>
<dbReference type="Pfam" id="PF01370">
    <property type="entry name" value="Epimerase"/>
    <property type="match status" value="1"/>
</dbReference>
<sequence length="309" mass="34422">MSAKKKILVTGGAGFIGSNTVKLLCDYGHSVKVIDDLSFGYEKFVDKRAKFYKASIVDEKILEKALEGVDVVMHFAAFSIIKFSFDNPLSYIENNVINGVKLLESMRNAGVKKIIFSSSASVYGEPKEIPVKEDQIKKPMQPYGASKLAFESILNAYYHSFGIESVSLRYFNAYGPHDEQKPPTRAVPLWIKGALAGKSVKLYWGGKQFRDYVFVKDIAEAHIAVMDLPGCNIFNIGSGSGVIMRDVLEEIVKITGKKLEIIDQGERPGDPMKLVADISMIYKSVGWKPKTNLHDGLVKTIEYYKKSLK</sequence>
<dbReference type="PANTHER" id="PTHR43725">
    <property type="entry name" value="UDP-GLUCOSE 4-EPIMERASE"/>
    <property type="match status" value="1"/>
</dbReference>
<organism evidence="7">
    <name type="scientific">Candidatus Zambryskibacteria bacterium RIFCSPHIGHO2_02_38_10.5</name>
    <dbReference type="NCBI Taxonomy" id="1802742"/>
    <lineage>
        <taxon>Bacteria</taxon>
        <taxon>Candidatus Zambryskiibacteriota</taxon>
    </lineage>
</organism>
<evidence type="ECO:0000256" key="2">
    <source>
        <dbReference type="ARBA" id="ARBA00007637"/>
    </source>
</evidence>
<evidence type="ECO:0000256" key="1">
    <source>
        <dbReference type="ARBA" id="ARBA00004947"/>
    </source>
</evidence>
<comment type="similarity">
    <text evidence="2">Belongs to the NAD(P)-dependent epimerase/dehydratase family.</text>
</comment>
<proteinExistence type="inferred from homology"/>
<evidence type="ECO:0000256" key="4">
    <source>
        <dbReference type="ARBA" id="ARBA00031367"/>
    </source>
</evidence>
<dbReference type="EMBL" id="MHVL01000028">
    <property type="protein sequence ID" value="OHA93044.1"/>
    <property type="molecule type" value="Genomic_DNA"/>
</dbReference>
<evidence type="ECO:0000313" key="7">
    <source>
        <dbReference type="EMBL" id="OHA93044.1"/>
    </source>
</evidence>
<comment type="caution">
    <text evidence="7">The sequence shown here is derived from an EMBL/GenBank/DDBJ whole genome shotgun (WGS) entry which is preliminary data.</text>
</comment>
<name>A0A1G2T703_9BACT</name>
<evidence type="ECO:0000256" key="5">
    <source>
        <dbReference type="ARBA" id="ARBA00033067"/>
    </source>
</evidence>
<dbReference type="Gene3D" id="3.40.50.720">
    <property type="entry name" value="NAD(P)-binding Rossmann-like Domain"/>
    <property type="match status" value="1"/>
</dbReference>
<evidence type="ECO:0000256" key="3">
    <source>
        <dbReference type="ARBA" id="ARBA00018569"/>
    </source>
</evidence>